<feature type="transmembrane region" description="Helical" evidence="2">
    <location>
        <begin position="409"/>
        <end position="426"/>
    </location>
</feature>
<comment type="caution">
    <text evidence="3">The sequence shown here is derived from an EMBL/GenBank/DDBJ whole genome shotgun (WGS) entry which is preliminary data.</text>
</comment>
<proteinExistence type="predicted"/>
<feature type="transmembrane region" description="Helical" evidence="2">
    <location>
        <begin position="240"/>
        <end position="255"/>
    </location>
</feature>
<evidence type="ECO:0000313" key="3">
    <source>
        <dbReference type="EMBL" id="GAA4224928.1"/>
    </source>
</evidence>
<accession>A0ABP8BSM8</accession>
<protein>
    <recommendedName>
        <fullName evidence="5">O-antigen ligase like membrane protein</fullName>
    </recommendedName>
</protein>
<feature type="transmembrane region" description="Helical" evidence="2">
    <location>
        <begin position="112"/>
        <end position="130"/>
    </location>
</feature>
<feature type="transmembrane region" description="Helical" evidence="2">
    <location>
        <begin position="142"/>
        <end position="163"/>
    </location>
</feature>
<keyword evidence="2" id="KW-0472">Membrane</keyword>
<evidence type="ECO:0000313" key="4">
    <source>
        <dbReference type="Proteomes" id="UP001501710"/>
    </source>
</evidence>
<keyword evidence="2" id="KW-0812">Transmembrane</keyword>
<keyword evidence="2" id="KW-1133">Transmembrane helix</keyword>
<dbReference type="EMBL" id="BAABAS010000003">
    <property type="protein sequence ID" value="GAA4224928.1"/>
    <property type="molecule type" value="Genomic_DNA"/>
</dbReference>
<keyword evidence="4" id="KW-1185">Reference proteome</keyword>
<evidence type="ECO:0000256" key="2">
    <source>
        <dbReference type="SAM" id="Phobius"/>
    </source>
</evidence>
<feature type="transmembrane region" description="Helical" evidence="2">
    <location>
        <begin position="38"/>
        <end position="61"/>
    </location>
</feature>
<reference evidence="4" key="1">
    <citation type="journal article" date="2019" name="Int. J. Syst. Evol. Microbiol.">
        <title>The Global Catalogue of Microorganisms (GCM) 10K type strain sequencing project: providing services to taxonomists for standard genome sequencing and annotation.</title>
        <authorList>
            <consortium name="The Broad Institute Genomics Platform"/>
            <consortium name="The Broad Institute Genome Sequencing Center for Infectious Disease"/>
            <person name="Wu L."/>
            <person name="Ma J."/>
        </authorList>
    </citation>
    <scope>NUCLEOTIDE SEQUENCE [LARGE SCALE GENOMIC DNA]</scope>
    <source>
        <strain evidence="4">JCM 17440</strain>
    </source>
</reference>
<dbReference type="Proteomes" id="UP001501710">
    <property type="component" value="Unassembled WGS sequence"/>
</dbReference>
<evidence type="ECO:0000256" key="1">
    <source>
        <dbReference type="SAM" id="MobiDB-lite"/>
    </source>
</evidence>
<feature type="region of interest" description="Disordered" evidence="1">
    <location>
        <begin position="467"/>
        <end position="491"/>
    </location>
</feature>
<sequence>MAGMRGIAGNTPLAAPRLLPWRPRPGWPLSVAFLGFPIWWILGLANVVLLVMTVPMAATLWRRRGTLVAPSGFAAWLFFLVWVVLGLLTLWADAPLAEPGGGFSRLLVYGWRLAWYVSFTVVLLYIGNLSERDLPSSRIARLLGYMFIVTTAGGLIGSFFPSIQLTSPVEMMLPHGLAGNSFVRDIVHPKVADIESILGFEQSRPMAPFAYANTWGAAYAFFLPYFLLTWVVRARTRRRIFGFVVLAASLWPVVYSLNRGLWGALGAIGLFGVVKLLQVGGPRVLAWTAGIAAAGAIVVALSPLPGLVQDRLDNPHSNNRRTLLAEETTRSALSGSPIVGFGSTRNVQGDLGSVAGGDKIGCKACGSPPLGTQGHLWLLLFANGLVGTIAFCVFFAVRFFRHWRDRGDYSLAGCAVLIACTLFLITYDMVEVPLYTVMIAVALMWRSVREARGGPALRPLARALTAPSPSGNGATANGALTNGALTNGASR</sequence>
<feature type="transmembrane region" description="Helical" evidence="2">
    <location>
        <begin position="284"/>
        <end position="304"/>
    </location>
</feature>
<feature type="transmembrane region" description="Helical" evidence="2">
    <location>
        <begin position="209"/>
        <end position="228"/>
    </location>
</feature>
<gene>
    <name evidence="3" type="ORF">GCM10022254_05600</name>
</gene>
<name>A0ABP8BSM8_9ACTN</name>
<feature type="transmembrane region" description="Helical" evidence="2">
    <location>
        <begin position="376"/>
        <end position="397"/>
    </location>
</feature>
<evidence type="ECO:0008006" key="5">
    <source>
        <dbReference type="Google" id="ProtNLM"/>
    </source>
</evidence>
<feature type="transmembrane region" description="Helical" evidence="2">
    <location>
        <begin position="73"/>
        <end position="92"/>
    </location>
</feature>
<feature type="transmembrane region" description="Helical" evidence="2">
    <location>
        <begin position="261"/>
        <end position="277"/>
    </location>
</feature>
<organism evidence="3 4">
    <name type="scientific">Actinomadura meridiana</name>
    <dbReference type="NCBI Taxonomy" id="559626"/>
    <lineage>
        <taxon>Bacteria</taxon>
        <taxon>Bacillati</taxon>
        <taxon>Actinomycetota</taxon>
        <taxon>Actinomycetes</taxon>
        <taxon>Streptosporangiales</taxon>
        <taxon>Thermomonosporaceae</taxon>
        <taxon>Actinomadura</taxon>
    </lineage>
</organism>